<protein>
    <submittedName>
        <fullName evidence="2">Uncharacterized protein</fullName>
    </submittedName>
</protein>
<evidence type="ECO:0000256" key="1">
    <source>
        <dbReference type="SAM" id="MobiDB-lite"/>
    </source>
</evidence>
<evidence type="ECO:0000313" key="2">
    <source>
        <dbReference type="EMBL" id="KAJ8992771.1"/>
    </source>
</evidence>
<dbReference type="EMBL" id="JAJGCB010000004">
    <property type="protein sequence ID" value="KAJ8992771.1"/>
    <property type="molecule type" value="Genomic_DNA"/>
</dbReference>
<dbReference type="Proteomes" id="UP001161757">
    <property type="component" value="Unassembled WGS sequence"/>
</dbReference>
<accession>A0AAN6EYQ2</accession>
<comment type="caution">
    <text evidence="2">The sequence shown here is derived from an EMBL/GenBank/DDBJ whole genome shotgun (WGS) entry which is preliminary data.</text>
</comment>
<reference evidence="2" key="1">
    <citation type="submission" date="2023-01" db="EMBL/GenBank/DDBJ databases">
        <title>Exophiala dermititidis isolated from Cystic Fibrosis Patient.</title>
        <authorList>
            <person name="Kurbessoian T."/>
            <person name="Crocker A."/>
            <person name="Murante D."/>
            <person name="Hogan D.A."/>
            <person name="Stajich J.E."/>
        </authorList>
    </citation>
    <scope>NUCLEOTIDE SEQUENCE</scope>
    <source>
        <strain evidence="2">Ex8</strain>
    </source>
</reference>
<feature type="region of interest" description="Disordered" evidence="1">
    <location>
        <begin position="41"/>
        <end position="74"/>
    </location>
</feature>
<evidence type="ECO:0000313" key="3">
    <source>
        <dbReference type="Proteomes" id="UP001161757"/>
    </source>
</evidence>
<dbReference type="AlphaFoldDB" id="A0AAN6EYQ2"/>
<proteinExistence type="predicted"/>
<name>A0AAN6EYQ2_EXODE</name>
<sequence>MGSTSCTGPVPPPRSKEATCGCGYGYYANDGEGDWVPGWKVRTGVAPPRPAQKPVKVERKAQNEEEQEKLQCEC</sequence>
<gene>
    <name evidence="2" type="ORF">HRR80_002817</name>
</gene>
<organism evidence="2 3">
    <name type="scientific">Exophiala dermatitidis</name>
    <name type="common">Black yeast-like fungus</name>
    <name type="synonym">Wangiella dermatitidis</name>
    <dbReference type="NCBI Taxonomy" id="5970"/>
    <lineage>
        <taxon>Eukaryota</taxon>
        <taxon>Fungi</taxon>
        <taxon>Dikarya</taxon>
        <taxon>Ascomycota</taxon>
        <taxon>Pezizomycotina</taxon>
        <taxon>Eurotiomycetes</taxon>
        <taxon>Chaetothyriomycetidae</taxon>
        <taxon>Chaetothyriales</taxon>
        <taxon>Herpotrichiellaceae</taxon>
        <taxon>Exophiala</taxon>
    </lineage>
</organism>
<feature type="compositionally biased region" description="Basic and acidic residues" evidence="1">
    <location>
        <begin position="55"/>
        <end position="74"/>
    </location>
</feature>